<dbReference type="AlphaFoldDB" id="A0A926URB6"/>
<name>A0A926URB6_9CYAN</name>
<evidence type="ECO:0000313" key="2">
    <source>
        <dbReference type="Proteomes" id="UP000631421"/>
    </source>
</evidence>
<dbReference type="EMBL" id="JACJPY010000008">
    <property type="protein sequence ID" value="MBD2149356.1"/>
    <property type="molecule type" value="Genomic_DNA"/>
</dbReference>
<dbReference type="RefSeq" id="WP_190349730.1">
    <property type="nucleotide sequence ID" value="NZ_JACJPY010000008.1"/>
</dbReference>
<organism evidence="1 2">
    <name type="scientific">Pseudanabaena cinerea FACHB-1277</name>
    <dbReference type="NCBI Taxonomy" id="2949581"/>
    <lineage>
        <taxon>Bacteria</taxon>
        <taxon>Bacillati</taxon>
        <taxon>Cyanobacteriota</taxon>
        <taxon>Cyanophyceae</taxon>
        <taxon>Pseudanabaenales</taxon>
        <taxon>Pseudanabaenaceae</taxon>
        <taxon>Pseudanabaena</taxon>
        <taxon>Pseudanabaena cinerea</taxon>
    </lineage>
</organism>
<proteinExistence type="predicted"/>
<evidence type="ECO:0000313" key="1">
    <source>
        <dbReference type="EMBL" id="MBD2149356.1"/>
    </source>
</evidence>
<reference evidence="1 2" key="1">
    <citation type="journal article" date="2015" name="ISME J.">
        <title>Draft Genome Sequence of Streptomyces incarnatus NRRL8089, which Produces the Nucleoside Antibiotic Sinefungin.</title>
        <authorList>
            <person name="Oshima K."/>
            <person name="Hattori M."/>
            <person name="Shimizu H."/>
            <person name="Fukuda K."/>
            <person name="Nemoto M."/>
            <person name="Inagaki K."/>
            <person name="Tamura T."/>
        </authorList>
    </citation>
    <scope>NUCLEOTIDE SEQUENCE [LARGE SCALE GENOMIC DNA]</scope>
    <source>
        <strain evidence="1 2">FACHB-1277</strain>
    </source>
</reference>
<dbReference type="Proteomes" id="UP000631421">
    <property type="component" value="Unassembled WGS sequence"/>
</dbReference>
<accession>A0A926URB6</accession>
<comment type="caution">
    <text evidence="1">The sequence shown here is derived from an EMBL/GenBank/DDBJ whole genome shotgun (WGS) entry which is preliminary data.</text>
</comment>
<gene>
    <name evidence="1" type="ORF">H6F44_04340</name>
</gene>
<sequence length="404" mass="46960">MIKKDTNFPYSDRQAFDRLILLIATLIHNPGVGYSAPDSSESKEDEHHNAIKEVQTKLWETAKSHHISLPEGYPALPTIRKDLEYLRQRGILDKRMYRWGYYLGTGVMSLDELQLALNALSSQAKYQGDAQSRRIYETVTKRLKGIDLDNKGKFLYPIRQTLNRAVGHTDPEEMIRLGENQNNLFHKIEAVESAIMNGQAIEIHRTKDSYGTGRIGYLQVFPLQLIYYDIAWYIIYEYCDSNHLAIRRVNRFTDYCKVLSAKSRSISEQHKRLQDAHKLREHGWGLYLGGVEEQKQELAGNSIFETVKVRFFPPVTDFIMEGERRHTRHKIIKGSKDKETGQPTYVDYVIKLPERSFKEFSLWVFRHMNHAQIMAPSKLVQVHRDAAQKLLARYLENTENLATN</sequence>
<protein>
    <submittedName>
        <fullName evidence="1">WYL domain-containing protein</fullName>
    </submittedName>
</protein>
<keyword evidence="2" id="KW-1185">Reference proteome</keyword>